<comment type="caution">
    <text evidence="5">The sequence shown here is derived from an EMBL/GenBank/DDBJ whole genome shotgun (WGS) entry which is preliminary data.</text>
</comment>
<name>A0AAD4DF50_9FUNG</name>
<dbReference type="GO" id="GO:0003839">
    <property type="term" value="F:gamma-glutamylcyclotransferase activity"/>
    <property type="evidence" value="ECO:0007669"/>
    <property type="project" value="UniProtKB-EC"/>
</dbReference>
<dbReference type="Gene3D" id="3.10.490.10">
    <property type="entry name" value="Gamma-glutamyl cyclotransferase-like"/>
    <property type="match status" value="1"/>
</dbReference>
<sequence length="337" mass="38094">MTTDTLADPSSTTTTTPETIWYLAYGSNMDPKVFSGRRKIQPIESLVVTVPNYWLSFDIGGIPFVEPCFASILKMDPSRFHQKEYAKEVHSRTMHGREFVWDEEHPKKSYPPVLQGVAHKITLRDWQLVIQSEGGWGHDVPTGYNQIQVDCVRHDTKEHLRAFVLESRPASVKAHCQPSARYKNLLTAGAAHHHLDASYQQYLANIVPYECTGARSKIARILFTAISSPMILLFAVIVLRNRGKPVEEHTRPPYWAAWIFDKVGRLSATMHDVLIAPVFGSGRCSTPQQQIITRKRIEEALKLPLSEEEHQKCREAEADKEPAALKAAERVVESVAE</sequence>
<dbReference type="AlphaFoldDB" id="A0AAD4DF50"/>
<dbReference type="PANTHER" id="PTHR12935">
    <property type="entry name" value="GAMMA-GLUTAMYLCYCLOTRANSFERASE"/>
    <property type="match status" value="1"/>
</dbReference>
<gene>
    <name evidence="5" type="ORF">BGZ95_007443</name>
</gene>
<evidence type="ECO:0000256" key="4">
    <source>
        <dbReference type="PIRSR" id="PIRSR617939-2"/>
    </source>
</evidence>
<evidence type="ECO:0000313" key="6">
    <source>
        <dbReference type="Proteomes" id="UP001194580"/>
    </source>
</evidence>
<protein>
    <recommendedName>
        <fullName evidence="1">gamma-glutamylcyclotransferase</fullName>
        <ecNumber evidence="1">4.3.2.9</ecNumber>
    </recommendedName>
</protein>
<dbReference type="EC" id="4.3.2.9" evidence="1"/>
<evidence type="ECO:0000256" key="2">
    <source>
        <dbReference type="ARBA" id="ARBA00023239"/>
    </source>
</evidence>
<dbReference type="Proteomes" id="UP001194580">
    <property type="component" value="Unassembled WGS sequence"/>
</dbReference>
<keyword evidence="2" id="KW-0456">Lyase</keyword>
<dbReference type="PANTHER" id="PTHR12935:SF0">
    <property type="entry name" value="GAMMA-GLUTAMYLCYCLOTRANSFERASE"/>
    <property type="match status" value="1"/>
</dbReference>
<feature type="active site" description="Proton acceptor" evidence="3">
    <location>
        <position position="133"/>
    </location>
</feature>
<keyword evidence="6" id="KW-1185">Reference proteome</keyword>
<dbReference type="EMBL" id="JAAAIL010000364">
    <property type="protein sequence ID" value="KAG0276517.1"/>
    <property type="molecule type" value="Genomic_DNA"/>
</dbReference>
<evidence type="ECO:0000256" key="1">
    <source>
        <dbReference type="ARBA" id="ARBA00012346"/>
    </source>
</evidence>
<organism evidence="5 6">
    <name type="scientific">Linnemannia exigua</name>
    <dbReference type="NCBI Taxonomy" id="604196"/>
    <lineage>
        <taxon>Eukaryota</taxon>
        <taxon>Fungi</taxon>
        <taxon>Fungi incertae sedis</taxon>
        <taxon>Mucoromycota</taxon>
        <taxon>Mortierellomycotina</taxon>
        <taxon>Mortierellomycetes</taxon>
        <taxon>Mortierellales</taxon>
        <taxon>Mortierellaceae</taxon>
        <taxon>Linnemannia</taxon>
    </lineage>
</organism>
<reference evidence="5" key="1">
    <citation type="journal article" date="2020" name="Fungal Divers.">
        <title>Resolving the Mortierellaceae phylogeny through synthesis of multi-gene phylogenetics and phylogenomics.</title>
        <authorList>
            <person name="Vandepol N."/>
            <person name="Liber J."/>
            <person name="Desiro A."/>
            <person name="Na H."/>
            <person name="Kennedy M."/>
            <person name="Barry K."/>
            <person name="Grigoriev I.V."/>
            <person name="Miller A.N."/>
            <person name="O'Donnell K."/>
            <person name="Stajich J.E."/>
            <person name="Bonito G."/>
        </authorList>
    </citation>
    <scope>NUCLEOTIDE SEQUENCE</scope>
    <source>
        <strain evidence="5">NRRL 28262</strain>
    </source>
</reference>
<feature type="binding site" evidence="4">
    <location>
        <position position="182"/>
    </location>
    <ligand>
        <name>substrate</name>
    </ligand>
</feature>
<accession>A0AAD4DF50</accession>
<evidence type="ECO:0000313" key="5">
    <source>
        <dbReference type="EMBL" id="KAG0276517.1"/>
    </source>
</evidence>
<dbReference type="InterPro" id="IPR017939">
    <property type="entry name" value="G-Glutamylcylcotransferase"/>
</dbReference>
<proteinExistence type="predicted"/>
<evidence type="ECO:0000256" key="3">
    <source>
        <dbReference type="PIRSR" id="PIRSR617939-1"/>
    </source>
</evidence>
<feature type="binding site" evidence="4">
    <location>
        <begin position="22"/>
        <end position="27"/>
    </location>
    <ligand>
        <name>substrate</name>
    </ligand>
</feature>